<evidence type="ECO:0000313" key="3">
    <source>
        <dbReference type="Proteomes" id="UP001607151"/>
    </source>
</evidence>
<name>A0ABW7J1N5_9VIBR</name>
<dbReference type="PANTHER" id="PTHR43471">
    <property type="entry name" value="ABC TRANSPORTER PERMEASE"/>
    <property type="match status" value="1"/>
</dbReference>
<feature type="transmembrane region" description="Helical" evidence="1">
    <location>
        <begin position="174"/>
        <end position="198"/>
    </location>
</feature>
<feature type="transmembrane region" description="Helical" evidence="1">
    <location>
        <begin position="21"/>
        <end position="40"/>
    </location>
</feature>
<proteinExistence type="predicted"/>
<dbReference type="Pfam" id="PF12679">
    <property type="entry name" value="ABC2_membrane_2"/>
    <property type="match status" value="1"/>
</dbReference>
<dbReference type="PANTHER" id="PTHR43471:SF1">
    <property type="entry name" value="ABC TRANSPORTER PERMEASE PROTEIN NOSY-RELATED"/>
    <property type="match status" value="1"/>
</dbReference>
<accession>A0ABW7J1N5</accession>
<feature type="transmembrane region" description="Helical" evidence="1">
    <location>
        <begin position="137"/>
        <end position="162"/>
    </location>
</feature>
<keyword evidence="1" id="KW-1133">Transmembrane helix</keyword>
<gene>
    <name evidence="2" type="ORF">ACGRQ9_17885</name>
</gene>
<dbReference type="Proteomes" id="UP001607151">
    <property type="component" value="Unassembled WGS sequence"/>
</dbReference>
<feature type="transmembrane region" description="Helical" evidence="1">
    <location>
        <begin position="249"/>
        <end position="268"/>
    </location>
</feature>
<evidence type="ECO:0000256" key="1">
    <source>
        <dbReference type="SAM" id="Phobius"/>
    </source>
</evidence>
<sequence>MMPPVMIVALKEFQDGLRNRWFLSITFIFAVLAIGLSYYGSAASGQLNVVSLSSTIASLSSLAVFLIPLIALLLSYDSFIGERESGTLLLLMTYPLSHHQLLAGKFFGQATIIGLSTLLGFGSAGVLMAFVTGNTDVLPAFSLFIFSAMLLGWSFIALAYVISLSVSEKSKAAGIALLVWFLFVLVFDLALLAVLIGVEDGLSQTFLIQVMLFNPTDLFRLINLTNLNTGDIDGVLAIAINQSQSATTLIMIMVAWVLAPLGLASILFRHQKL</sequence>
<evidence type="ECO:0000313" key="2">
    <source>
        <dbReference type="EMBL" id="MFH0267318.1"/>
    </source>
</evidence>
<reference evidence="2 3" key="1">
    <citation type="submission" date="2024-10" db="EMBL/GenBank/DDBJ databases">
        <authorList>
            <person name="Yibar A."/>
            <person name="Saticioglu I.B."/>
            <person name="Duman M."/>
            <person name="Ajmi N."/>
            <person name="Gurler F."/>
            <person name="Ay H."/>
            <person name="Onuk E."/>
            <person name="Guler S."/>
            <person name="Romalde J.L."/>
        </authorList>
    </citation>
    <scope>NUCLEOTIDE SEQUENCE [LARGE SCALE GENOMIC DNA]</scope>
    <source>
        <strain evidence="2 3">14-MA-B</strain>
    </source>
</reference>
<comment type="caution">
    <text evidence="2">The sequence shown here is derived from an EMBL/GenBank/DDBJ whole genome shotgun (WGS) entry which is preliminary data.</text>
</comment>
<protein>
    <submittedName>
        <fullName evidence="2">ABC transporter permease</fullName>
    </submittedName>
</protein>
<feature type="transmembrane region" description="Helical" evidence="1">
    <location>
        <begin position="106"/>
        <end position="131"/>
    </location>
</feature>
<feature type="transmembrane region" description="Helical" evidence="1">
    <location>
        <begin position="52"/>
        <end position="74"/>
    </location>
</feature>
<dbReference type="RefSeq" id="WP_394608846.1">
    <property type="nucleotide sequence ID" value="NZ_JBIHSN010000004.1"/>
</dbReference>
<organism evidence="2 3">
    <name type="scientific">Vibrio rumoiensis</name>
    <dbReference type="NCBI Taxonomy" id="76258"/>
    <lineage>
        <taxon>Bacteria</taxon>
        <taxon>Pseudomonadati</taxon>
        <taxon>Pseudomonadota</taxon>
        <taxon>Gammaproteobacteria</taxon>
        <taxon>Vibrionales</taxon>
        <taxon>Vibrionaceae</taxon>
        <taxon>Vibrio</taxon>
    </lineage>
</organism>
<keyword evidence="1" id="KW-0472">Membrane</keyword>
<keyword evidence="3" id="KW-1185">Reference proteome</keyword>
<keyword evidence="1" id="KW-0812">Transmembrane</keyword>
<dbReference type="EMBL" id="JBIHSN010000004">
    <property type="protein sequence ID" value="MFH0267318.1"/>
    <property type="molecule type" value="Genomic_DNA"/>
</dbReference>